<gene>
    <name evidence="3" type="ORF">FHX73_11922</name>
</gene>
<reference evidence="3 4" key="1">
    <citation type="submission" date="2019-06" db="EMBL/GenBank/DDBJ databases">
        <title>Sequencing the genomes of 1000 actinobacteria strains.</title>
        <authorList>
            <person name="Klenk H.-P."/>
        </authorList>
    </citation>
    <scope>NUCLEOTIDE SEQUENCE [LARGE SCALE GENOMIC DNA]</scope>
    <source>
        <strain evidence="3 4">DSM 44826</strain>
    </source>
</reference>
<dbReference type="OrthoDB" id="3653265at2"/>
<dbReference type="Pfam" id="PF13454">
    <property type="entry name" value="NAD_binding_9"/>
    <property type="match status" value="1"/>
</dbReference>
<dbReference type="InterPro" id="IPR038732">
    <property type="entry name" value="HpyO/CreE_NAD-binding"/>
</dbReference>
<dbReference type="Proteomes" id="UP000317940">
    <property type="component" value="Unassembled WGS sequence"/>
</dbReference>
<feature type="region of interest" description="Disordered" evidence="1">
    <location>
        <begin position="263"/>
        <end position="290"/>
    </location>
</feature>
<proteinExistence type="predicted"/>
<dbReference type="PANTHER" id="PTHR40254">
    <property type="entry name" value="BLR0577 PROTEIN"/>
    <property type="match status" value="1"/>
</dbReference>
<dbReference type="PANTHER" id="PTHR40254:SF1">
    <property type="entry name" value="BLR0577 PROTEIN"/>
    <property type="match status" value="1"/>
</dbReference>
<comment type="caution">
    <text evidence="3">The sequence shown here is derived from an EMBL/GenBank/DDBJ whole genome shotgun (WGS) entry which is preliminary data.</text>
</comment>
<protein>
    <submittedName>
        <fullName evidence="3">FAD-NAD(P)-binding protein</fullName>
    </submittedName>
</protein>
<dbReference type="EMBL" id="VIWT01000001">
    <property type="protein sequence ID" value="TWF97147.1"/>
    <property type="molecule type" value="Genomic_DNA"/>
</dbReference>
<evidence type="ECO:0000256" key="1">
    <source>
        <dbReference type="SAM" id="MobiDB-lite"/>
    </source>
</evidence>
<dbReference type="InterPro" id="IPR036188">
    <property type="entry name" value="FAD/NAD-bd_sf"/>
</dbReference>
<evidence type="ECO:0000259" key="2">
    <source>
        <dbReference type="Pfam" id="PF13454"/>
    </source>
</evidence>
<name>A0A561UCS0_9ACTN</name>
<dbReference type="AlphaFoldDB" id="A0A561UCS0"/>
<evidence type="ECO:0000313" key="4">
    <source>
        <dbReference type="Proteomes" id="UP000317940"/>
    </source>
</evidence>
<dbReference type="RefSeq" id="WP_145903425.1">
    <property type="nucleotide sequence ID" value="NZ_BAAAMZ010000036.1"/>
</dbReference>
<accession>A0A561UCS0</accession>
<keyword evidence="4" id="KW-1185">Reference proteome</keyword>
<organism evidence="3 4">
    <name type="scientific">Kitasatospora viridis</name>
    <dbReference type="NCBI Taxonomy" id="281105"/>
    <lineage>
        <taxon>Bacteria</taxon>
        <taxon>Bacillati</taxon>
        <taxon>Actinomycetota</taxon>
        <taxon>Actinomycetes</taxon>
        <taxon>Kitasatosporales</taxon>
        <taxon>Streptomycetaceae</taxon>
        <taxon>Kitasatospora</taxon>
    </lineage>
</organism>
<sequence length="644" mass="68874">MTDHQSPYRVAVVGTGPRGLAVLERVAARLAGRRAGRAVELYAIDSAEPGCGRIWRPAQPEQLLMNSMAADVTMFSGPRDDGPARPGAGPSLFEWWAVQEPGNASAQPGSYPPRAVFGRYLRFVLDAIEDDLPAGARLHRVRDTVLRMDRPDPGSGWLLSLAGGRTLEADRVVLSTGHPELEPTAADREFAAFAATGRGLAYVRGDSAADMPLDDLAAGSTVGVIGLGLTFFDVVSLLTEGRGGRFVTGPDGASLRYLPSGREPRLVAGSRSGATLPPRPRDERPTGHSHRARIFTRERVERLRAHGRLDFARQVLPWLSAELTLVYYATEIRERTGPQAAGLFTERAVRAVHALAPTAGTGDAPERVVARQAAGFGCADPAPLDLRGLAKPFTGREFPDRADYQRAVTELLRRDIADAEQGNVRNPLKAAIEALRDVRGSIRAAVDFSGLTPRSHREDFLGSFAPIGHHLFAGPPIARARQLLALMDAGVLQLIGPEARFAADEGLGRFTAGSPRVAEPPVPMDALVDARIPAPDIRRDTSPLIRQLRREAVVTDHVNADGAERFETGGLTVTPSPFHPVDGPGRPVPSLYALGIPTEHVRWLTQVGSSRPGPWGEYLADADAIAGDLLAGATELLAAVEVGA</sequence>
<dbReference type="InterPro" id="IPR052189">
    <property type="entry name" value="L-asp_N-monooxygenase_NS-form"/>
</dbReference>
<dbReference type="SUPFAM" id="SSF51905">
    <property type="entry name" value="FAD/NAD(P)-binding domain"/>
    <property type="match status" value="1"/>
</dbReference>
<evidence type="ECO:0000313" key="3">
    <source>
        <dbReference type="EMBL" id="TWF97147.1"/>
    </source>
</evidence>
<feature type="domain" description="FAD-dependent urate hydroxylase HpyO/Asp monooxygenase CreE-like FAD/NAD(P)-binding" evidence="2">
    <location>
        <begin position="11"/>
        <end position="178"/>
    </location>
</feature>
<dbReference type="Gene3D" id="3.50.50.60">
    <property type="entry name" value="FAD/NAD(P)-binding domain"/>
    <property type="match status" value="1"/>
</dbReference>